<evidence type="ECO:0000256" key="1">
    <source>
        <dbReference type="PIRSR" id="PIRSR637460-1"/>
    </source>
</evidence>
<dbReference type="Pfam" id="PF13472">
    <property type="entry name" value="Lipase_GDSL_2"/>
    <property type="match status" value="1"/>
</dbReference>
<protein>
    <submittedName>
        <fullName evidence="6">SGNH/GDSL hydrolase family protein</fullName>
    </submittedName>
</protein>
<evidence type="ECO:0000256" key="4">
    <source>
        <dbReference type="SAM" id="SignalP"/>
    </source>
</evidence>
<evidence type="ECO:0000259" key="5">
    <source>
        <dbReference type="Pfam" id="PF13472"/>
    </source>
</evidence>
<dbReference type="InterPro" id="IPR037460">
    <property type="entry name" value="SEST-like"/>
</dbReference>
<feature type="signal peptide" evidence="4">
    <location>
        <begin position="1"/>
        <end position="41"/>
    </location>
</feature>
<gene>
    <name evidence="6" type="ORF">G3T38_07775</name>
</gene>
<proteinExistence type="predicted"/>
<evidence type="ECO:0000256" key="3">
    <source>
        <dbReference type="SAM" id="MobiDB-lite"/>
    </source>
</evidence>
<feature type="active site" description="Nucleophile" evidence="1">
    <location>
        <position position="83"/>
    </location>
</feature>
<dbReference type="InterPro" id="IPR036514">
    <property type="entry name" value="SGNH_hydro_sf"/>
</dbReference>
<keyword evidence="7" id="KW-1185">Reference proteome</keyword>
<dbReference type="GO" id="GO:0004806">
    <property type="term" value="F:triacylglycerol lipase activity"/>
    <property type="evidence" value="ECO:0007669"/>
    <property type="project" value="TreeGrafter"/>
</dbReference>
<evidence type="ECO:0000256" key="2">
    <source>
        <dbReference type="PIRSR" id="PIRSR637460-2"/>
    </source>
</evidence>
<reference evidence="6 7" key="1">
    <citation type="journal article" date="2014" name="Int. J. Syst. Evol. Microbiol.">
        <title>Nocardioides zeae sp. nov., isolated from the stem of Zea mays.</title>
        <authorList>
            <person name="Glaeser S.P."/>
            <person name="McInroy J.A."/>
            <person name="Busse H.J."/>
            <person name="Kampfer P."/>
        </authorList>
    </citation>
    <scope>NUCLEOTIDE SEQUENCE [LARGE SCALE GENOMIC DNA]</scope>
    <source>
        <strain evidence="6 7">JCM 30728</strain>
    </source>
</reference>
<dbReference type="PANTHER" id="PTHR37981:SF1">
    <property type="entry name" value="SGNH HYDROLASE-TYPE ESTERASE DOMAIN-CONTAINING PROTEIN"/>
    <property type="match status" value="1"/>
</dbReference>
<feature type="region of interest" description="Disordered" evidence="3">
    <location>
        <begin position="43"/>
        <end position="63"/>
    </location>
</feature>
<accession>A0A6P0HHK7</accession>
<feature type="disulfide bond" evidence="2">
    <location>
        <begin position="100"/>
        <end position="124"/>
    </location>
</feature>
<dbReference type="AlphaFoldDB" id="A0A6P0HHK7"/>
<feature type="domain" description="SGNH hydrolase-type esterase" evidence="5">
    <location>
        <begin position="79"/>
        <end position="297"/>
    </location>
</feature>
<keyword evidence="2" id="KW-1015">Disulfide bond</keyword>
<dbReference type="InterPro" id="IPR013830">
    <property type="entry name" value="SGNH_hydro"/>
</dbReference>
<keyword evidence="4" id="KW-0732">Signal</keyword>
<dbReference type="Proteomes" id="UP000468687">
    <property type="component" value="Unassembled WGS sequence"/>
</dbReference>
<feature type="chain" id="PRO_5039722255" evidence="4">
    <location>
        <begin position="42"/>
        <end position="368"/>
    </location>
</feature>
<feature type="disulfide bond" evidence="2">
    <location>
        <begin position="165"/>
        <end position="174"/>
    </location>
</feature>
<dbReference type="GO" id="GO:0019433">
    <property type="term" value="P:triglyceride catabolic process"/>
    <property type="evidence" value="ECO:0007669"/>
    <property type="project" value="TreeGrafter"/>
</dbReference>
<organism evidence="6 7">
    <name type="scientific">Nocardioides zeae</name>
    <dbReference type="NCBI Taxonomy" id="1457234"/>
    <lineage>
        <taxon>Bacteria</taxon>
        <taxon>Bacillati</taxon>
        <taxon>Actinomycetota</taxon>
        <taxon>Actinomycetes</taxon>
        <taxon>Propionibacteriales</taxon>
        <taxon>Nocardioidaceae</taxon>
        <taxon>Nocardioides</taxon>
    </lineage>
</organism>
<evidence type="ECO:0000313" key="7">
    <source>
        <dbReference type="Proteomes" id="UP000468687"/>
    </source>
</evidence>
<name>A0A6P0HHK7_9ACTN</name>
<evidence type="ECO:0000313" key="6">
    <source>
        <dbReference type="EMBL" id="NEN78172.1"/>
    </source>
</evidence>
<dbReference type="PANTHER" id="PTHR37981">
    <property type="entry name" value="LIPASE 2"/>
    <property type="match status" value="1"/>
</dbReference>
<dbReference type="EMBL" id="JAAGXA010000004">
    <property type="protein sequence ID" value="NEN78172.1"/>
    <property type="molecule type" value="Genomic_DNA"/>
</dbReference>
<dbReference type="CDD" id="cd01823">
    <property type="entry name" value="SEST_like"/>
    <property type="match status" value="1"/>
</dbReference>
<dbReference type="Gene3D" id="3.40.50.1110">
    <property type="entry name" value="SGNH hydrolase"/>
    <property type="match status" value="1"/>
</dbReference>
<feature type="active site" evidence="1">
    <location>
        <position position="290"/>
    </location>
</feature>
<comment type="caution">
    <text evidence="6">The sequence shown here is derived from an EMBL/GenBank/DDBJ whole genome shotgun (WGS) entry which is preliminary data.</text>
</comment>
<sequence>MAIHPFLSAGRSWARPAGRLLAAGAGLALAATALGSGAAVADPVSGSTGAGPDTASATPGVSGSTSVGAAVPAGSTYVALGDSYSSGTGTRSYLDDGTECLRSASAFPSLLAAANGYALDFRACSGSVVADVRANQLGALGPDTDLVTLTIGGNDADFTGVITECALPAWASDCDAAIDQAQAFVAATLPSRLSGLYAEIRAAAPAAEVVVAGYPRLFMGEDCDALTFFSPEEQTRLNATADQLNSRTAAAASAAGFTFVNPTGAFTGHAVCDDPEWLNGLSNPVVESYHPNVAGHAQGYTPLVGAAVGTTVTVTDAVVAEAASRSGEQAALQAERAPLDRGVSPAQVDVAQLDRAHDAVARGAAPAE</sequence>
<dbReference type="SUPFAM" id="SSF52266">
    <property type="entry name" value="SGNH hydrolase"/>
    <property type="match status" value="1"/>
</dbReference>
<dbReference type="RefSeq" id="WP_163771617.1">
    <property type="nucleotide sequence ID" value="NZ_JAAGXA010000004.1"/>
</dbReference>
<keyword evidence="6" id="KW-0378">Hydrolase</keyword>